<comment type="subcellular location">
    <subcellularLocation>
        <location evidence="1">Nucleus</location>
    </subcellularLocation>
</comment>
<dbReference type="InterPro" id="IPR007889">
    <property type="entry name" value="HTH_Psq"/>
</dbReference>
<evidence type="ECO:0000259" key="2">
    <source>
        <dbReference type="Pfam" id="PF05225"/>
    </source>
</evidence>
<dbReference type="EMBL" id="JASPKY010000427">
    <property type="protein sequence ID" value="KAK9700899.1"/>
    <property type="molecule type" value="Genomic_DNA"/>
</dbReference>
<keyword evidence="3" id="KW-0238">DNA-binding</keyword>
<proteinExistence type="predicted"/>
<dbReference type="Proteomes" id="UP001458880">
    <property type="component" value="Unassembled WGS sequence"/>
</dbReference>
<keyword evidence="4" id="KW-1185">Reference proteome</keyword>
<dbReference type="Pfam" id="PF05225">
    <property type="entry name" value="HTH_psq"/>
    <property type="match status" value="1"/>
</dbReference>
<reference evidence="3 4" key="1">
    <citation type="journal article" date="2024" name="BMC Genomics">
        <title>De novo assembly and annotation of Popillia japonica's genome with initial clues to its potential as an invasive pest.</title>
        <authorList>
            <person name="Cucini C."/>
            <person name="Boschi S."/>
            <person name="Funari R."/>
            <person name="Cardaioli E."/>
            <person name="Iannotti N."/>
            <person name="Marturano G."/>
            <person name="Paoli F."/>
            <person name="Bruttini M."/>
            <person name="Carapelli A."/>
            <person name="Frati F."/>
            <person name="Nardi F."/>
        </authorList>
    </citation>
    <scope>NUCLEOTIDE SEQUENCE [LARGE SCALE GENOMIC DNA]</scope>
    <source>
        <strain evidence="3">DMR45628</strain>
    </source>
</reference>
<evidence type="ECO:0000313" key="3">
    <source>
        <dbReference type="EMBL" id="KAK9700899.1"/>
    </source>
</evidence>
<name>A0AAW1JCB9_POPJA</name>
<feature type="domain" description="HTH psq-type" evidence="2">
    <location>
        <begin position="25"/>
        <end position="58"/>
    </location>
</feature>
<dbReference type="InterPro" id="IPR009057">
    <property type="entry name" value="Homeodomain-like_sf"/>
</dbReference>
<dbReference type="GO" id="GO:0003677">
    <property type="term" value="F:DNA binding"/>
    <property type="evidence" value="ECO:0007669"/>
    <property type="project" value="UniProtKB-KW"/>
</dbReference>
<gene>
    <name evidence="3" type="ORF">QE152_g30965</name>
</gene>
<dbReference type="SUPFAM" id="SSF46689">
    <property type="entry name" value="Homeodomain-like"/>
    <property type="match status" value="1"/>
</dbReference>
<accession>A0AAW1JCB9</accession>
<sequence length="175" mass="20234">MTRIYKSDPHGKQYKKISVSVMETAKRAVLVNKMSIRGAAKKYNIPYSVLQRHIKNKNLKQQGGQTVLTPQEEASITERLKICAEWGYPLNLMGLRLIIKTYLDSQGRTIKIFKENMPGREFAEGFLKRHKEQIAERFCQNIKRSRAATSPQIINDYFDNLEDSIRDIPPSHIIN</sequence>
<evidence type="ECO:0000256" key="1">
    <source>
        <dbReference type="ARBA" id="ARBA00004123"/>
    </source>
</evidence>
<dbReference type="Gene3D" id="1.10.10.60">
    <property type="entry name" value="Homeodomain-like"/>
    <property type="match status" value="1"/>
</dbReference>
<organism evidence="3 4">
    <name type="scientific">Popillia japonica</name>
    <name type="common">Japanese beetle</name>
    <dbReference type="NCBI Taxonomy" id="7064"/>
    <lineage>
        <taxon>Eukaryota</taxon>
        <taxon>Metazoa</taxon>
        <taxon>Ecdysozoa</taxon>
        <taxon>Arthropoda</taxon>
        <taxon>Hexapoda</taxon>
        <taxon>Insecta</taxon>
        <taxon>Pterygota</taxon>
        <taxon>Neoptera</taxon>
        <taxon>Endopterygota</taxon>
        <taxon>Coleoptera</taxon>
        <taxon>Polyphaga</taxon>
        <taxon>Scarabaeiformia</taxon>
        <taxon>Scarabaeidae</taxon>
        <taxon>Rutelinae</taxon>
        <taxon>Popillia</taxon>
    </lineage>
</organism>
<evidence type="ECO:0000313" key="4">
    <source>
        <dbReference type="Proteomes" id="UP001458880"/>
    </source>
</evidence>
<protein>
    <submittedName>
        <fullName evidence="3">CENP-B N-terminal DNA-binding domain</fullName>
    </submittedName>
</protein>
<dbReference type="GO" id="GO:0005634">
    <property type="term" value="C:nucleus"/>
    <property type="evidence" value="ECO:0007669"/>
    <property type="project" value="UniProtKB-SubCell"/>
</dbReference>
<comment type="caution">
    <text evidence="3">The sequence shown here is derived from an EMBL/GenBank/DDBJ whole genome shotgun (WGS) entry which is preliminary data.</text>
</comment>
<dbReference type="AlphaFoldDB" id="A0AAW1JCB9"/>